<comment type="similarity">
    <text evidence="1 3">Belongs to the short-chain dehydrogenases/reductases (SDR) family.</text>
</comment>
<dbReference type="InterPro" id="IPR020904">
    <property type="entry name" value="Sc_DH/Rdtase_CS"/>
</dbReference>
<dbReference type="STRING" id="1882918.BCY86_03765"/>
<dbReference type="Gene3D" id="3.40.50.720">
    <property type="entry name" value="NAD(P)-binding Rossmann-like Domain"/>
    <property type="match status" value="1"/>
</dbReference>
<dbReference type="KEGG" id="pabo:BCY86_03765"/>
<evidence type="ECO:0008006" key="6">
    <source>
        <dbReference type="Google" id="ProtNLM"/>
    </source>
</evidence>
<dbReference type="GO" id="GO:0016020">
    <property type="term" value="C:membrane"/>
    <property type="evidence" value="ECO:0007669"/>
    <property type="project" value="TreeGrafter"/>
</dbReference>
<dbReference type="Pfam" id="PF00106">
    <property type="entry name" value="adh_short"/>
    <property type="match status" value="1"/>
</dbReference>
<proteinExistence type="inferred from homology"/>
<dbReference type="PROSITE" id="PS00061">
    <property type="entry name" value="ADH_SHORT"/>
    <property type="match status" value="1"/>
</dbReference>
<dbReference type="Proteomes" id="UP000185544">
    <property type="component" value="Chromosome"/>
</dbReference>
<evidence type="ECO:0000256" key="2">
    <source>
        <dbReference type="ARBA" id="ARBA00023002"/>
    </source>
</evidence>
<gene>
    <name evidence="4" type="ORF">BCY86_03765</name>
</gene>
<dbReference type="PRINTS" id="PR00081">
    <property type="entry name" value="GDHRDH"/>
</dbReference>
<protein>
    <recommendedName>
        <fullName evidence="6">Short-chain dehydrogenase</fullName>
    </recommendedName>
</protein>
<dbReference type="InterPro" id="IPR036291">
    <property type="entry name" value="NAD(P)-bd_dom_sf"/>
</dbReference>
<dbReference type="EMBL" id="CP016908">
    <property type="protein sequence ID" value="APR99892.1"/>
    <property type="molecule type" value="Genomic_DNA"/>
</dbReference>
<keyword evidence="2" id="KW-0560">Oxidoreductase</keyword>
<keyword evidence="5" id="KW-1185">Reference proteome</keyword>
<dbReference type="PANTHER" id="PTHR44196:SF3">
    <property type="entry name" value="SHORT CHAIN DEHYDROGENASE FAMILY PROTEIN"/>
    <property type="match status" value="1"/>
</dbReference>
<evidence type="ECO:0000256" key="1">
    <source>
        <dbReference type="ARBA" id="ARBA00006484"/>
    </source>
</evidence>
<dbReference type="AlphaFoldDB" id="A0A1L6MWH0"/>
<dbReference type="PRINTS" id="PR00080">
    <property type="entry name" value="SDRFAMILY"/>
</dbReference>
<dbReference type="SUPFAM" id="SSF51735">
    <property type="entry name" value="NAD(P)-binding Rossmann-fold domains"/>
    <property type="match status" value="1"/>
</dbReference>
<organism evidence="4 5">
    <name type="scientific">Pajaroellobacter abortibovis</name>
    <dbReference type="NCBI Taxonomy" id="1882918"/>
    <lineage>
        <taxon>Bacteria</taxon>
        <taxon>Pseudomonadati</taxon>
        <taxon>Myxococcota</taxon>
        <taxon>Polyangia</taxon>
        <taxon>Polyangiales</taxon>
        <taxon>Polyangiaceae</taxon>
    </lineage>
</organism>
<evidence type="ECO:0000313" key="4">
    <source>
        <dbReference type="EMBL" id="APR99892.1"/>
    </source>
</evidence>
<name>A0A1L6MWH0_9BACT</name>
<reference evidence="4 5" key="1">
    <citation type="submission" date="2016-08" db="EMBL/GenBank/DDBJ databases">
        <title>Identification and validation of antigenic proteins from Pajaroellobacter abortibovis using de-novo genome sequence assembly and reverse vaccinology.</title>
        <authorList>
            <person name="Welly B.T."/>
            <person name="Miller M.R."/>
            <person name="Stott J.L."/>
            <person name="Blanchard M.T."/>
            <person name="Islas-Trejo A.D."/>
            <person name="O'Rourke S.M."/>
            <person name="Young A.E."/>
            <person name="Medrano J.F."/>
            <person name="Van Eenennaam A.L."/>
        </authorList>
    </citation>
    <scope>NUCLEOTIDE SEQUENCE [LARGE SCALE GENOMIC DNA]</scope>
    <source>
        <strain evidence="4 5">BTF92-0548A/99-0131</strain>
    </source>
</reference>
<dbReference type="InterPro" id="IPR002347">
    <property type="entry name" value="SDR_fam"/>
</dbReference>
<evidence type="ECO:0000313" key="5">
    <source>
        <dbReference type="Proteomes" id="UP000185544"/>
    </source>
</evidence>
<dbReference type="RefSeq" id="WP_075276542.1">
    <property type="nucleotide sequence ID" value="NZ_CP016908.1"/>
</dbReference>
<dbReference type="GO" id="GO:0016491">
    <property type="term" value="F:oxidoreductase activity"/>
    <property type="evidence" value="ECO:0007669"/>
    <property type="project" value="UniProtKB-KW"/>
</dbReference>
<sequence length="251" mass="27492">MVAGPFMRSIVVGASSGIGEALALQLATQGEYVSILGRRQDKLERICRVTRECGLGQVDAYPHDVTSFEEIAPLFEKIVARMGGLDMLVYAAGVMPPLKENEYSFVKDRKMVEVNLLGAMGWLNVAAPFFEARRSGTLMVISSIAGERGRRGNPGYCATKAALSTYQESLRNRLSRYGVNVVTIKPGFVDTAMTKGKPGLFWLISAEEAASQSLAIAQKGVGASQYVPFRWGLIAWVVRNIPSFIFRRLSF</sequence>
<accession>A0A1L6MWH0</accession>
<dbReference type="OrthoDB" id="9804952at2"/>
<evidence type="ECO:0000256" key="3">
    <source>
        <dbReference type="RuleBase" id="RU000363"/>
    </source>
</evidence>
<dbReference type="PANTHER" id="PTHR44196">
    <property type="entry name" value="DEHYDROGENASE/REDUCTASE SDR FAMILY MEMBER 7B"/>
    <property type="match status" value="1"/>
</dbReference>